<reference evidence="2" key="1">
    <citation type="journal article" date="2019" name="Int. J. Syst. Evol. Microbiol.">
        <title>The Global Catalogue of Microorganisms (GCM) 10K type strain sequencing project: providing services to taxonomists for standard genome sequencing and annotation.</title>
        <authorList>
            <consortium name="The Broad Institute Genomics Platform"/>
            <consortium name="The Broad Institute Genome Sequencing Center for Infectious Disease"/>
            <person name="Wu L."/>
            <person name="Ma J."/>
        </authorList>
    </citation>
    <scope>NUCLEOTIDE SEQUENCE [LARGE SCALE GENOMIC DNA]</scope>
    <source>
        <strain evidence="2">KCTC 42899</strain>
    </source>
</reference>
<accession>A0ABV7RA52</accession>
<sequence>MIEAKLVLRGLETVLDCPSVAVLFIFIRMRARPGSTGRCAGRIVGWLVSTSARAGFVLDAVEQAVHDRRPGKPLGLRVSILTAENLGP</sequence>
<evidence type="ECO:0000313" key="2">
    <source>
        <dbReference type="Proteomes" id="UP001595721"/>
    </source>
</evidence>
<gene>
    <name evidence="1" type="ORF">ACFOMH_16555</name>
</gene>
<organism evidence="1 2">
    <name type="scientific">Paracoccus mangrovi</name>
    <dbReference type="NCBI Taxonomy" id="1715645"/>
    <lineage>
        <taxon>Bacteria</taxon>
        <taxon>Pseudomonadati</taxon>
        <taxon>Pseudomonadota</taxon>
        <taxon>Alphaproteobacteria</taxon>
        <taxon>Rhodobacterales</taxon>
        <taxon>Paracoccaceae</taxon>
        <taxon>Paracoccus</taxon>
    </lineage>
</organism>
<dbReference type="Proteomes" id="UP001595721">
    <property type="component" value="Unassembled WGS sequence"/>
</dbReference>
<keyword evidence="2" id="KW-1185">Reference proteome</keyword>
<dbReference type="EMBL" id="JBHRXJ010000014">
    <property type="protein sequence ID" value="MFC3529788.1"/>
    <property type="molecule type" value="Genomic_DNA"/>
</dbReference>
<name>A0ABV7RA52_9RHOB</name>
<comment type="caution">
    <text evidence="1">The sequence shown here is derived from an EMBL/GenBank/DDBJ whole genome shotgun (WGS) entry which is preliminary data.</text>
</comment>
<dbReference type="RefSeq" id="WP_377745891.1">
    <property type="nucleotide sequence ID" value="NZ_JBHRXJ010000014.1"/>
</dbReference>
<proteinExistence type="predicted"/>
<protein>
    <submittedName>
        <fullName evidence="1">Uncharacterized protein</fullName>
    </submittedName>
</protein>
<evidence type="ECO:0000313" key="1">
    <source>
        <dbReference type="EMBL" id="MFC3529788.1"/>
    </source>
</evidence>